<keyword evidence="4 7" id="KW-0238">DNA-binding</keyword>
<evidence type="ECO:0000256" key="1">
    <source>
        <dbReference type="ARBA" id="ARBA00005820"/>
    </source>
</evidence>
<evidence type="ECO:0000313" key="11">
    <source>
        <dbReference type="Proteomes" id="UP001165590"/>
    </source>
</evidence>
<dbReference type="Gene3D" id="1.25.40.10">
    <property type="entry name" value="Tetratricopeptide repeat domain"/>
    <property type="match status" value="2"/>
</dbReference>
<comment type="caution">
    <text evidence="10">The sequence shown here is derived from an EMBL/GenBank/DDBJ whole genome shotgun (WGS) entry which is preliminary data.</text>
</comment>
<dbReference type="CDD" id="cd15831">
    <property type="entry name" value="BTAD"/>
    <property type="match status" value="1"/>
</dbReference>
<dbReference type="InterPro" id="IPR036388">
    <property type="entry name" value="WH-like_DNA-bd_sf"/>
</dbReference>
<evidence type="ECO:0000256" key="7">
    <source>
        <dbReference type="PROSITE-ProRule" id="PRU01091"/>
    </source>
</evidence>
<feature type="domain" description="OmpR/PhoB-type" evidence="9">
    <location>
        <begin position="1"/>
        <end position="106"/>
    </location>
</feature>
<evidence type="ECO:0000256" key="8">
    <source>
        <dbReference type="SAM" id="MobiDB-lite"/>
    </source>
</evidence>
<evidence type="ECO:0000313" key="10">
    <source>
        <dbReference type="EMBL" id="MCX4235163.1"/>
    </source>
</evidence>
<keyword evidence="6" id="KW-0802">TPR repeat</keyword>
<evidence type="ECO:0000256" key="5">
    <source>
        <dbReference type="ARBA" id="ARBA00023163"/>
    </source>
</evidence>
<feature type="DNA-binding region" description="OmpR/PhoB-type" evidence="7">
    <location>
        <begin position="1"/>
        <end position="106"/>
    </location>
</feature>
<organism evidence="10 11">
    <name type="scientific">Streptomyces ortus</name>
    <dbReference type="NCBI Taxonomy" id="2867268"/>
    <lineage>
        <taxon>Bacteria</taxon>
        <taxon>Bacillati</taxon>
        <taxon>Actinomycetota</taxon>
        <taxon>Actinomycetes</taxon>
        <taxon>Kitasatosporales</taxon>
        <taxon>Streptomycetaceae</taxon>
        <taxon>Streptomyces</taxon>
    </lineage>
</organism>
<dbReference type="InterPro" id="IPR005158">
    <property type="entry name" value="BTAD"/>
</dbReference>
<comment type="similarity">
    <text evidence="1">Belongs to the AfsR/DnrI/RedD regulatory family.</text>
</comment>
<dbReference type="EMBL" id="JAIFZO010000002">
    <property type="protein sequence ID" value="MCX4235163.1"/>
    <property type="molecule type" value="Genomic_DNA"/>
</dbReference>
<dbReference type="RefSeq" id="WP_267027889.1">
    <property type="nucleotide sequence ID" value="NZ_JAIFZO010000002.1"/>
</dbReference>
<evidence type="ECO:0000256" key="3">
    <source>
        <dbReference type="ARBA" id="ARBA00023015"/>
    </source>
</evidence>
<keyword evidence="11" id="KW-1185">Reference proteome</keyword>
<dbReference type="Pfam" id="PF03704">
    <property type="entry name" value="BTAD"/>
    <property type="match status" value="1"/>
</dbReference>
<evidence type="ECO:0000256" key="2">
    <source>
        <dbReference type="ARBA" id="ARBA00023012"/>
    </source>
</evidence>
<feature type="region of interest" description="Disordered" evidence="8">
    <location>
        <begin position="258"/>
        <end position="286"/>
    </location>
</feature>
<dbReference type="InterPro" id="IPR051677">
    <property type="entry name" value="AfsR-DnrI-RedD_regulator"/>
</dbReference>
<dbReference type="SUPFAM" id="SSF52540">
    <property type="entry name" value="P-loop containing nucleoside triphosphate hydrolases"/>
    <property type="match status" value="1"/>
</dbReference>
<dbReference type="SUPFAM" id="SSF46894">
    <property type="entry name" value="C-terminal effector domain of the bipartite response regulators"/>
    <property type="match status" value="1"/>
</dbReference>
<dbReference type="InterPro" id="IPR016032">
    <property type="entry name" value="Sig_transdc_resp-reg_C-effctor"/>
</dbReference>
<dbReference type="InterPro" id="IPR011990">
    <property type="entry name" value="TPR-like_helical_dom_sf"/>
</dbReference>
<name>A0ABT3V5L6_9ACTN</name>
<protein>
    <submittedName>
        <fullName evidence="10">Tetratricopeptide repeat protein</fullName>
    </submittedName>
</protein>
<dbReference type="Pfam" id="PF13424">
    <property type="entry name" value="TPR_12"/>
    <property type="match status" value="1"/>
</dbReference>
<dbReference type="SUPFAM" id="SSF48452">
    <property type="entry name" value="TPR-like"/>
    <property type="match status" value="3"/>
</dbReference>
<dbReference type="PROSITE" id="PS51755">
    <property type="entry name" value="OMPR_PHOB"/>
    <property type="match status" value="1"/>
</dbReference>
<accession>A0ABT3V5L6</accession>
<dbReference type="PROSITE" id="PS50005">
    <property type="entry name" value="TPR"/>
    <property type="match status" value="1"/>
</dbReference>
<keyword evidence="3" id="KW-0805">Transcription regulation</keyword>
<dbReference type="InterPro" id="IPR019734">
    <property type="entry name" value="TPR_rpt"/>
</dbReference>
<keyword evidence="5" id="KW-0804">Transcription</keyword>
<gene>
    <name evidence="10" type="ORF">K3769_20710</name>
</gene>
<keyword evidence="2" id="KW-0902">Two-component regulatory system</keyword>
<dbReference type="Gene3D" id="1.10.10.10">
    <property type="entry name" value="Winged helix-like DNA-binding domain superfamily/Winged helix DNA-binding domain"/>
    <property type="match status" value="1"/>
</dbReference>
<dbReference type="Proteomes" id="UP001165590">
    <property type="component" value="Unassembled WGS sequence"/>
</dbReference>
<evidence type="ECO:0000256" key="4">
    <source>
        <dbReference type="ARBA" id="ARBA00023125"/>
    </source>
</evidence>
<dbReference type="InterPro" id="IPR001867">
    <property type="entry name" value="OmpR/PhoB-type_DNA-bd"/>
</dbReference>
<dbReference type="Gene3D" id="3.40.50.300">
    <property type="entry name" value="P-loop containing nucleotide triphosphate hydrolases"/>
    <property type="match status" value="1"/>
</dbReference>
<evidence type="ECO:0000256" key="6">
    <source>
        <dbReference type="PROSITE-ProRule" id="PRU00339"/>
    </source>
</evidence>
<dbReference type="InterPro" id="IPR027417">
    <property type="entry name" value="P-loop_NTPase"/>
</dbReference>
<feature type="repeat" description="TPR" evidence="6">
    <location>
        <begin position="897"/>
        <end position="930"/>
    </location>
</feature>
<dbReference type="PANTHER" id="PTHR35807">
    <property type="entry name" value="TRANSCRIPTIONAL REGULATOR REDD-RELATED"/>
    <property type="match status" value="1"/>
</dbReference>
<sequence length="996" mass="107421">MTGPEPFTGLRFQLLGPLRAWRGSTELDLGQMQQRVVLAVLLLHADAPIGRDQLVDAVWGWAVPARAANLLQRHVSGLRRVLEPERPPRAPSGLLAWTEAGYLLTPGPARLDVRTFDDLIGRAHSARARGDRVGTAEALHAALDLWQGRLCEGMTGPLVDAERDRLAERRLSVLEERMEVDLSLGDDFDLVGEIHRLTVEHPLREGFHGLLMLALHRAGRQAEALAAFHRARRLLRDELGIEPGQRLRRLHVRILADDPGLDTAGGGRGPTVVPAPQTPRPTAGTGLPTTVVPAQLPHPVTGFVGREEAIARLDSFLSSASASASATAATASASASASAGAGAGPGGDGGTVVITAIDGTAGVGKTTLAVHWSHRVRDRFPDGQLYVNLRGFDPSGSAMHPAEAIRGFLDALGVPAQRIPVELDGQSALYRSLLADRRMLVVLDNAQDADQVRPLLPGSPDCFSVVTSRNLLTGLMITHGAQPLGLGLMSHAESEGVLGRRIGTDRLAADPDAVRNIIDSCARLPLALAIVGAHAATRRQQPLEALAKELHAAGSALDLLDGGDSATNVRKVFSWSYQRLSEPAARLFRLLGLHPGPDISTAAASSLAGLPLDRARTLLTELTGSHLLASPSGDRYELHDLLRAYAAELALTRDLPADRPAALHRMLDHYLHSAYRASLYVSPHRDDPITLSPPAPPVTGEHFKDHDEALSWFLREHAVLLAMQQEAGRGRFDTHVWQLAWALQPYFDRGGHWHDSAAAHERALEAARREGSARGKAVSHGCLAYAYMRLSRYEEVATHMRQALGLYEALGDVLGQAHVHRTLSWLKDEKGQYEEGLDHARKALGSFEAAGHRTGRARALNAVGWFCSRLGRHEEALGHCGLALRLMEEAGDRFDQADTLDSLGHIHLDLRQYEQAAGSYERALTIYREIGDLYNEADTLSSLGDVLLAMGDRGAAGAAWGRAATLLEELGHRQAAHVRARLAGEVEGGVPEEKGP</sequence>
<proteinExistence type="inferred from homology"/>
<reference evidence="10" key="1">
    <citation type="journal article" date="2022" name="bioRxiv">
        <title>Discovery and biosynthetic assessment of Streptomyces ortus sp nov. isolated from a deep-sea sponge.</title>
        <authorList>
            <person name="Williams S.E."/>
        </authorList>
    </citation>
    <scope>NUCLEOTIDE SEQUENCE</scope>
    <source>
        <strain evidence="10">A15ISP2-DRY2</strain>
    </source>
</reference>
<evidence type="ECO:0000259" key="9">
    <source>
        <dbReference type="PROSITE" id="PS51755"/>
    </source>
</evidence>
<dbReference type="Pfam" id="PF00486">
    <property type="entry name" value="Trans_reg_C"/>
    <property type="match status" value="1"/>
</dbReference>
<dbReference type="SMART" id="SM00862">
    <property type="entry name" value="Trans_reg_C"/>
    <property type="match status" value="1"/>
</dbReference>
<dbReference type="SMART" id="SM00028">
    <property type="entry name" value="TPR"/>
    <property type="match status" value="5"/>
</dbReference>
<dbReference type="SMART" id="SM01043">
    <property type="entry name" value="BTAD"/>
    <property type="match status" value="1"/>
</dbReference>
<dbReference type="PRINTS" id="PR00364">
    <property type="entry name" value="DISEASERSIST"/>
</dbReference>
<dbReference type="PANTHER" id="PTHR35807:SF1">
    <property type="entry name" value="TRANSCRIPTIONAL REGULATOR REDD"/>
    <property type="match status" value="1"/>
</dbReference>